<comment type="caution">
    <text evidence="16">The sequence shown here is derived from an EMBL/GenBank/DDBJ whole genome shotgun (WGS) entry which is preliminary data.</text>
</comment>
<dbReference type="PROSITE" id="PS50089">
    <property type="entry name" value="ZF_RING_2"/>
    <property type="match status" value="1"/>
</dbReference>
<comment type="catalytic activity">
    <reaction evidence="1">
        <text>S-ubiquitinyl-[E2 ubiquitin-conjugating enzyme]-L-cysteine + [acceptor protein]-L-lysine = [E2 ubiquitin-conjugating enzyme]-L-cysteine + N(6)-ubiquitinyl-[acceptor protein]-L-lysine.</text>
        <dbReference type="EC" id="2.3.2.27"/>
    </reaction>
</comment>
<evidence type="ECO:0000256" key="12">
    <source>
        <dbReference type="ARBA" id="ARBA00023136"/>
    </source>
</evidence>
<comment type="similarity">
    <text evidence="13">Belongs to the RING-type zinc finger family. ATL subfamily.</text>
</comment>
<evidence type="ECO:0000256" key="8">
    <source>
        <dbReference type="ARBA" id="ARBA00022771"/>
    </source>
</evidence>
<keyword evidence="8 14" id="KW-0863">Zinc-finger</keyword>
<dbReference type="SUPFAM" id="SSF57850">
    <property type="entry name" value="RING/U-box"/>
    <property type="match status" value="1"/>
</dbReference>
<keyword evidence="5" id="KW-0808">Transferase</keyword>
<evidence type="ECO:0000256" key="1">
    <source>
        <dbReference type="ARBA" id="ARBA00000900"/>
    </source>
</evidence>
<keyword evidence="6" id="KW-0812">Transmembrane</keyword>
<dbReference type="EMBL" id="JABTTQ020000012">
    <property type="protein sequence ID" value="KAK6145532.1"/>
    <property type="molecule type" value="Genomic_DNA"/>
</dbReference>
<evidence type="ECO:0000256" key="13">
    <source>
        <dbReference type="ARBA" id="ARBA00024209"/>
    </source>
</evidence>
<dbReference type="Proteomes" id="UP001318860">
    <property type="component" value="Unassembled WGS sequence"/>
</dbReference>
<dbReference type="PANTHER" id="PTHR46913">
    <property type="entry name" value="RING-H2 FINGER PROTEIN ATL16"/>
    <property type="match status" value="1"/>
</dbReference>
<dbReference type="InterPro" id="IPR044600">
    <property type="entry name" value="ATL1/ATL16-like"/>
</dbReference>
<gene>
    <name evidence="16" type="ORF">DH2020_022352</name>
</gene>
<evidence type="ECO:0000256" key="11">
    <source>
        <dbReference type="ARBA" id="ARBA00022989"/>
    </source>
</evidence>
<dbReference type="PANTHER" id="PTHR46913:SF1">
    <property type="entry name" value="RING-H2 FINGER PROTEIN ATL16"/>
    <property type="match status" value="1"/>
</dbReference>
<protein>
    <recommendedName>
        <fullName evidence="4">RING-type E3 ubiquitin transferase</fullName>
        <ecNumber evidence="4">2.3.2.27</ecNumber>
    </recommendedName>
</protein>
<proteinExistence type="inferred from homology"/>
<evidence type="ECO:0000313" key="17">
    <source>
        <dbReference type="Proteomes" id="UP001318860"/>
    </source>
</evidence>
<comment type="subcellular location">
    <subcellularLocation>
        <location evidence="2">Membrane</location>
        <topology evidence="2">Single-pass membrane protein</topology>
    </subcellularLocation>
</comment>
<reference evidence="16 17" key="1">
    <citation type="journal article" date="2021" name="Comput. Struct. Biotechnol. J.">
        <title>De novo genome assembly of the potent medicinal plant Rehmannia glutinosa using nanopore technology.</title>
        <authorList>
            <person name="Ma L."/>
            <person name="Dong C."/>
            <person name="Song C."/>
            <person name="Wang X."/>
            <person name="Zheng X."/>
            <person name="Niu Y."/>
            <person name="Chen S."/>
            <person name="Feng W."/>
        </authorList>
    </citation>
    <scope>NUCLEOTIDE SEQUENCE [LARGE SCALE GENOMIC DNA]</scope>
    <source>
        <strain evidence="16">DH-2019</strain>
    </source>
</reference>
<keyword evidence="10" id="KW-0862">Zinc</keyword>
<evidence type="ECO:0000256" key="14">
    <source>
        <dbReference type="PROSITE-ProRule" id="PRU00175"/>
    </source>
</evidence>
<keyword evidence="9" id="KW-0833">Ubl conjugation pathway</keyword>
<evidence type="ECO:0000256" key="10">
    <source>
        <dbReference type="ARBA" id="ARBA00022833"/>
    </source>
</evidence>
<dbReference type="EC" id="2.3.2.27" evidence="4"/>
<dbReference type="InterPro" id="IPR001841">
    <property type="entry name" value="Znf_RING"/>
</dbReference>
<evidence type="ECO:0000256" key="4">
    <source>
        <dbReference type="ARBA" id="ARBA00012483"/>
    </source>
</evidence>
<evidence type="ECO:0000256" key="5">
    <source>
        <dbReference type="ARBA" id="ARBA00022679"/>
    </source>
</evidence>
<feature type="domain" description="RING-type" evidence="15">
    <location>
        <begin position="122"/>
        <end position="164"/>
    </location>
</feature>
<evidence type="ECO:0000256" key="6">
    <source>
        <dbReference type="ARBA" id="ARBA00022692"/>
    </source>
</evidence>
<evidence type="ECO:0000256" key="9">
    <source>
        <dbReference type="ARBA" id="ARBA00022786"/>
    </source>
</evidence>
<evidence type="ECO:0000256" key="2">
    <source>
        <dbReference type="ARBA" id="ARBA00004167"/>
    </source>
</evidence>
<organism evidence="16 17">
    <name type="scientific">Rehmannia glutinosa</name>
    <name type="common">Chinese foxglove</name>
    <dbReference type="NCBI Taxonomy" id="99300"/>
    <lineage>
        <taxon>Eukaryota</taxon>
        <taxon>Viridiplantae</taxon>
        <taxon>Streptophyta</taxon>
        <taxon>Embryophyta</taxon>
        <taxon>Tracheophyta</taxon>
        <taxon>Spermatophyta</taxon>
        <taxon>Magnoliopsida</taxon>
        <taxon>eudicotyledons</taxon>
        <taxon>Gunneridae</taxon>
        <taxon>Pentapetalae</taxon>
        <taxon>asterids</taxon>
        <taxon>lamiids</taxon>
        <taxon>Lamiales</taxon>
        <taxon>Orobanchaceae</taxon>
        <taxon>Rehmannieae</taxon>
        <taxon>Rehmannia</taxon>
    </lineage>
</organism>
<evidence type="ECO:0000256" key="7">
    <source>
        <dbReference type="ARBA" id="ARBA00022723"/>
    </source>
</evidence>
<dbReference type="SMART" id="SM00184">
    <property type="entry name" value="RING"/>
    <property type="match status" value="1"/>
</dbReference>
<name>A0ABR0WD42_REHGL</name>
<keyword evidence="7" id="KW-0479">Metal-binding</keyword>
<keyword evidence="11" id="KW-1133">Transmembrane helix</keyword>
<evidence type="ECO:0000256" key="3">
    <source>
        <dbReference type="ARBA" id="ARBA00004906"/>
    </source>
</evidence>
<evidence type="ECO:0000313" key="16">
    <source>
        <dbReference type="EMBL" id="KAK6145532.1"/>
    </source>
</evidence>
<keyword evidence="12" id="KW-0472">Membrane</keyword>
<sequence length="173" mass="19363">MASIYKLQLRKLWLPILTNNLAAIPVAIRRIRRRRFPDPRAHSLLRRRALLRHPRRHLPLHLHPVDLPRQPSAAAVLLFHQPLGAGPAAARGGLDLATINNMPIVVYRSLAAAAGNFSEAECCICLGIFGDKEIVKVMPDCRHWFHSECVDKWLAAQSSCPICRAPLRVDSPV</sequence>
<evidence type="ECO:0000259" key="15">
    <source>
        <dbReference type="PROSITE" id="PS50089"/>
    </source>
</evidence>
<comment type="pathway">
    <text evidence="3">Protein modification; protein ubiquitination.</text>
</comment>
<dbReference type="Pfam" id="PF13639">
    <property type="entry name" value="zf-RING_2"/>
    <property type="match status" value="1"/>
</dbReference>
<accession>A0ABR0WD42</accession>
<dbReference type="InterPro" id="IPR013083">
    <property type="entry name" value="Znf_RING/FYVE/PHD"/>
</dbReference>
<dbReference type="Gene3D" id="3.30.40.10">
    <property type="entry name" value="Zinc/RING finger domain, C3HC4 (zinc finger)"/>
    <property type="match status" value="1"/>
</dbReference>
<keyword evidence="17" id="KW-1185">Reference proteome</keyword>